<dbReference type="STRING" id="84521.SAMN04487994_100324"/>
<dbReference type="InterPro" id="IPR020449">
    <property type="entry name" value="Tscrpt_reg_AraC-type_HTH"/>
</dbReference>
<dbReference type="EMBL" id="PNHE01000002">
    <property type="protein sequence ID" value="PMC59065.1"/>
    <property type="molecule type" value="Genomic_DNA"/>
</dbReference>
<feature type="domain" description="HTH araC/xylS-type" evidence="4">
    <location>
        <begin position="263"/>
        <end position="361"/>
    </location>
</feature>
<dbReference type="PRINTS" id="PR00032">
    <property type="entry name" value="HTHARAC"/>
</dbReference>
<accession>A0A2N6SPR6</accession>
<dbReference type="GO" id="GO:0003700">
    <property type="term" value="F:DNA-binding transcription factor activity"/>
    <property type="evidence" value="ECO:0007669"/>
    <property type="project" value="InterPro"/>
</dbReference>
<proteinExistence type="predicted"/>
<dbReference type="PROSITE" id="PS00041">
    <property type="entry name" value="HTH_ARAC_FAMILY_1"/>
    <property type="match status" value="1"/>
</dbReference>
<dbReference type="GO" id="GO:0043565">
    <property type="term" value="F:sequence-specific DNA binding"/>
    <property type="evidence" value="ECO:0007669"/>
    <property type="project" value="InterPro"/>
</dbReference>
<evidence type="ECO:0000256" key="1">
    <source>
        <dbReference type="ARBA" id="ARBA00023015"/>
    </source>
</evidence>
<dbReference type="OrthoDB" id="62429at2"/>
<dbReference type="Gene3D" id="1.10.10.60">
    <property type="entry name" value="Homeodomain-like"/>
    <property type="match status" value="2"/>
</dbReference>
<protein>
    <recommendedName>
        <fullName evidence="4">HTH araC/xylS-type domain-containing protein</fullName>
    </recommendedName>
</protein>
<evidence type="ECO:0000313" key="5">
    <source>
        <dbReference type="EMBL" id="PMC59065.1"/>
    </source>
</evidence>
<sequence>MFLSTSQLIHPLFNLATDTPPHIDMLTIRNKKSNKLLQFKQPVYLAPARHKAVLIFTDHLAKKSNYQYIFLDQPIMLNKGVLFNILPLDQKDCTIALGLKEIEQPKMHTVQEYTHQLSVYPFSLDIIQLQWVNEATLLTDNTQIYICLEGEYQLQIGHKREYLYPLQVLVLQEKEVTIKPLKKGKLIAIECETKLQSPSFKSTINLTQKEFFLSLKHQWNLLTYAYLYHWIYTLLLTEPFISPTDPVVESTAMKTNAERELFLKMRDYLLEDLKNRHQVQHLVDGFGLSRSTIQMLFTKHAKMSPVEYINRLRIEESQRLMKESSLNLTQISQQLGFKTLSYFSRAFTKQVGVSPSSYAKSLQSFQD</sequence>
<gene>
    <name evidence="5" type="ORF">CJ205_00960</name>
</gene>
<dbReference type="InterPro" id="IPR018060">
    <property type="entry name" value="HTH_AraC"/>
</dbReference>
<evidence type="ECO:0000259" key="4">
    <source>
        <dbReference type="PROSITE" id="PS01124"/>
    </source>
</evidence>
<dbReference type="InterPro" id="IPR018062">
    <property type="entry name" value="HTH_AraC-typ_CS"/>
</dbReference>
<dbReference type="InterPro" id="IPR009057">
    <property type="entry name" value="Homeodomain-like_sf"/>
</dbReference>
<dbReference type="PANTHER" id="PTHR43280:SF2">
    <property type="entry name" value="HTH-TYPE TRANSCRIPTIONAL REGULATOR EXSA"/>
    <property type="match status" value="1"/>
</dbReference>
<keyword evidence="1" id="KW-0805">Transcription regulation</keyword>
<dbReference type="SUPFAM" id="SSF46689">
    <property type="entry name" value="Homeodomain-like"/>
    <property type="match status" value="1"/>
</dbReference>
<dbReference type="Pfam" id="PF12833">
    <property type="entry name" value="HTH_18"/>
    <property type="match status" value="1"/>
</dbReference>
<dbReference type="AlphaFoldDB" id="A0A2N6SPR6"/>
<keyword evidence="3" id="KW-0804">Transcription</keyword>
<evidence type="ECO:0000256" key="2">
    <source>
        <dbReference type="ARBA" id="ARBA00023125"/>
    </source>
</evidence>
<dbReference type="SMART" id="SM00342">
    <property type="entry name" value="HTH_ARAC"/>
    <property type="match status" value="1"/>
</dbReference>
<comment type="caution">
    <text evidence="5">The sequence shown here is derived from an EMBL/GenBank/DDBJ whole genome shotgun (WGS) entry which is preliminary data.</text>
</comment>
<dbReference type="PROSITE" id="PS01124">
    <property type="entry name" value="HTH_ARAC_FAMILY_2"/>
    <property type="match status" value="1"/>
</dbReference>
<reference evidence="5 6" key="1">
    <citation type="submission" date="2017-09" db="EMBL/GenBank/DDBJ databases">
        <title>Bacterial strain isolated from the female urinary microbiota.</title>
        <authorList>
            <person name="Thomas-White K."/>
            <person name="Kumar N."/>
            <person name="Forster S."/>
            <person name="Putonti C."/>
            <person name="Lawley T."/>
            <person name="Wolfe A.J."/>
        </authorList>
    </citation>
    <scope>NUCLEOTIDE SEQUENCE [LARGE SCALE GENOMIC DNA]</scope>
    <source>
        <strain evidence="5 6">UMB0852</strain>
    </source>
</reference>
<dbReference type="Proteomes" id="UP000235682">
    <property type="component" value="Unassembled WGS sequence"/>
</dbReference>
<name>A0A2N6SPR6_9LACT</name>
<organism evidence="5 6">
    <name type="scientific">Dolosicoccus paucivorans</name>
    <dbReference type="NCBI Taxonomy" id="84521"/>
    <lineage>
        <taxon>Bacteria</taxon>
        <taxon>Bacillati</taxon>
        <taxon>Bacillota</taxon>
        <taxon>Bacilli</taxon>
        <taxon>Lactobacillales</taxon>
        <taxon>Aerococcaceae</taxon>
        <taxon>Dolosicoccus</taxon>
    </lineage>
</organism>
<dbReference type="RefSeq" id="WP_102227654.1">
    <property type="nucleotide sequence ID" value="NZ_PNFY01000012.1"/>
</dbReference>
<evidence type="ECO:0000256" key="3">
    <source>
        <dbReference type="ARBA" id="ARBA00023163"/>
    </source>
</evidence>
<keyword evidence="6" id="KW-1185">Reference proteome</keyword>
<dbReference type="PANTHER" id="PTHR43280">
    <property type="entry name" value="ARAC-FAMILY TRANSCRIPTIONAL REGULATOR"/>
    <property type="match status" value="1"/>
</dbReference>
<keyword evidence="2" id="KW-0238">DNA-binding</keyword>
<evidence type="ECO:0000313" key="6">
    <source>
        <dbReference type="Proteomes" id="UP000235682"/>
    </source>
</evidence>